<comment type="caution">
    <text evidence="1">The sequence shown here is derived from an EMBL/GenBank/DDBJ whole genome shotgun (WGS) entry which is preliminary data.</text>
</comment>
<evidence type="ECO:0000313" key="2">
    <source>
        <dbReference type="Proteomes" id="UP000625316"/>
    </source>
</evidence>
<keyword evidence="2" id="KW-1185">Reference proteome</keyword>
<dbReference type="Proteomes" id="UP000625316">
    <property type="component" value="Unassembled WGS sequence"/>
</dbReference>
<sequence length="154" mass="17405">MGHVIKPPTPLDRINWEQSVFLAGSIEMGKAIDWQAQITTELADKDLTILNPRRDHWDSSWEQRMHNPAFRGQVAWELTAQDKATMIVMYFAPETQSPITLLELGLFAQTGKLVVCCPDGFWRKGNVEVVCDRYSIPMVDSIAALVASIRSRFA</sequence>
<proteinExistence type="predicted"/>
<gene>
    <name evidence="1" type="ORF">IQ266_26965</name>
</gene>
<name>A0A928VRM8_9CYAN</name>
<organism evidence="1 2">
    <name type="scientific">Romeriopsis navalis LEGE 11480</name>
    <dbReference type="NCBI Taxonomy" id="2777977"/>
    <lineage>
        <taxon>Bacteria</taxon>
        <taxon>Bacillati</taxon>
        <taxon>Cyanobacteriota</taxon>
        <taxon>Cyanophyceae</taxon>
        <taxon>Leptolyngbyales</taxon>
        <taxon>Leptolyngbyaceae</taxon>
        <taxon>Romeriopsis</taxon>
        <taxon>Romeriopsis navalis</taxon>
    </lineage>
</organism>
<accession>A0A928VRM8</accession>
<reference evidence="1" key="1">
    <citation type="submission" date="2020-10" db="EMBL/GenBank/DDBJ databases">
        <authorList>
            <person name="Castelo-Branco R."/>
            <person name="Eusebio N."/>
            <person name="Adriana R."/>
            <person name="Vieira A."/>
            <person name="Brugerolle De Fraissinette N."/>
            <person name="Rezende De Castro R."/>
            <person name="Schneider M.P."/>
            <person name="Vasconcelos V."/>
            <person name="Leao P.N."/>
        </authorList>
    </citation>
    <scope>NUCLEOTIDE SEQUENCE</scope>
    <source>
        <strain evidence="1">LEGE 11480</strain>
    </source>
</reference>
<evidence type="ECO:0000313" key="1">
    <source>
        <dbReference type="EMBL" id="MBE9033381.1"/>
    </source>
</evidence>
<dbReference type="EMBL" id="JADEXQ010000186">
    <property type="protein sequence ID" value="MBE9033381.1"/>
    <property type="molecule type" value="Genomic_DNA"/>
</dbReference>
<dbReference type="InterPro" id="IPR039470">
    <property type="entry name" value="Nuc_deoxyri_tr2"/>
</dbReference>
<dbReference type="Gene3D" id="3.40.50.450">
    <property type="match status" value="1"/>
</dbReference>
<dbReference type="AlphaFoldDB" id="A0A928VRM8"/>
<protein>
    <submittedName>
        <fullName evidence="1">Nucleoside 2-deoxyribosyltransferase domain-containing protein</fullName>
    </submittedName>
</protein>
<dbReference type="Pfam" id="PF15891">
    <property type="entry name" value="Nuc_deoxyri_tr2"/>
    <property type="match status" value="1"/>
</dbReference>